<evidence type="ECO:0000256" key="5">
    <source>
        <dbReference type="SAM" id="MobiDB-lite"/>
    </source>
</evidence>
<evidence type="ECO:0000256" key="2">
    <source>
        <dbReference type="ARBA" id="ARBA00013194"/>
    </source>
</evidence>
<dbReference type="SUPFAM" id="SSF54534">
    <property type="entry name" value="FKBP-like"/>
    <property type="match status" value="1"/>
</dbReference>
<proteinExistence type="predicted"/>
<evidence type="ECO:0000256" key="1">
    <source>
        <dbReference type="ARBA" id="ARBA00000971"/>
    </source>
</evidence>
<dbReference type="EC" id="5.2.1.8" evidence="2"/>
<name>A0A382LRX7_9ZZZZ</name>
<dbReference type="InterPro" id="IPR051370">
    <property type="entry name" value="PPIase_Pin1"/>
</dbReference>
<evidence type="ECO:0000313" key="7">
    <source>
        <dbReference type="EMBL" id="SVC39350.1"/>
    </source>
</evidence>
<dbReference type="InterPro" id="IPR023058">
    <property type="entry name" value="PPIase_PpiC_CS"/>
</dbReference>
<accession>A0A382LRX7</accession>
<dbReference type="PANTHER" id="PTHR10657">
    <property type="entry name" value="PEPTIDYL-PROLYL CIS-TRANS ISOMERASE"/>
    <property type="match status" value="1"/>
</dbReference>
<feature type="region of interest" description="Disordered" evidence="5">
    <location>
        <begin position="1"/>
        <end position="88"/>
    </location>
</feature>
<dbReference type="PROSITE" id="PS01096">
    <property type="entry name" value="PPIC_PPIASE_1"/>
    <property type="match status" value="1"/>
</dbReference>
<dbReference type="AlphaFoldDB" id="A0A382LRX7"/>
<dbReference type="GO" id="GO:0003755">
    <property type="term" value="F:peptidyl-prolyl cis-trans isomerase activity"/>
    <property type="evidence" value="ECO:0007669"/>
    <property type="project" value="UniProtKB-KW"/>
</dbReference>
<comment type="catalytic activity">
    <reaction evidence="1">
        <text>[protein]-peptidylproline (omega=180) = [protein]-peptidylproline (omega=0)</text>
        <dbReference type="Rhea" id="RHEA:16237"/>
        <dbReference type="Rhea" id="RHEA-COMP:10747"/>
        <dbReference type="Rhea" id="RHEA-COMP:10748"/>
        <dbReference type="ChEBI" id="CHEBI:83833"/>
        <dbReference type="ChEBI" id="CHEBI:83834"/>
        <dbReference type="EC" id="5.2.1.8"/>
    </reaction>
</comment>
<feature type="non-terminal residue" evidence="7">
    <location>
        <position position="1"/>
    </location>
</feature>
<dbReference type="EMBL" id="UINC01088804">
    <property type="protein sequence ID" value="SVC39350.1"/>
    <property type="molecule type" value="Genomic_DNA"/>
</dbReference>
<dbReference type="Pfam" id="PF13616">
    <property type="entry name" value="Rotamase_3"/>
    <property type="match status" value="1"/>
</dbReference>
<keyword evidence="4" id="KW-0413">Isomerase</keyword>
<evidence type="ECO:0000256" key="3">
    <source>
        <dbReference type="ARBA" id="ARBA00023110"/>
    </source>
</evidence>
<dbReference type="InterPro" id="IPR000297">
    <property type="entry name" value="PPIase_PpiC"/>
</dbReference>
<protein>
    <recommendedName>
        <fullName evidence="2">peptidylprolyl isomerase</fullName>
        <ecNumber evidence="2">5.2.1.8</ecNumber>
    </recommendedName>
</protein>
<organism evidence="7">
    <name type="scientific">marine metagenome</name>
    <dbReference type="NCBI Taxonomy" id="408172"/>
    <lineage>
        <taxon>unclassified sequences</taxon>
        <taxon>metagenomes</taxon>
        <taxon>ecological metagenomes</taxon>
    </lineage>
</organism>
<sequence>PSIPSTPEGSSEKPEGNKGDEGEKGEKGDASKDAPPPPPGPPPNIKPPSIPPTSPPPPPPSVKPVTPDANGTAIPAVDANASDPAAEYAKKRAEREAEIARIKAENTRKQNEYNAKVKKAKDRAKELNERLAGWYYVISNDVYAKIRLDRTDFVKKKETAGGDDNATAQPKEVKASHVLVSYKGAARAGADITRTKEEAKARAVELRKQIVEEGKDFAEVARENSDGPSKTKGGDLGKFTFETMAKPFSEAAFALKVDAVSEVVETTFGFHVIKRTE</sequence>
<dbReference type="InterPro" id="IPR046357">
    <property type="entry name" value="PPIase_dom_sf"/>
</dbReference>
<keyword evidence="3" id="KW-0697">Rotamase</keyword>
<feature type="compositionally biased region" description="Basic and acidic residues" evidence="5">
    <location>
        <begin position="10"/>
        <end position="32"/>
    </location>
</feature>
<reference evidence="7" key="1">
    <citation type="submission" date="2018-05" db="EMBL/GenBank/DDBJ databases">
        <authorList>
            <person name="Lanie J.A."/>
            <person name="Ng W.-L."/>
            <person name="Kazmierczak K.M."/>
            <person name="Andrzejewski T.M."/>
            <person name="Davidsen T.M."/>
            <person name="Wayne K.J."/>
            <person name="Tettelin H."/>
            <person name="Glass J.I."/>
            <person name="Rusch D."/>
            <person name="Podicherti R."/>
            <person name="Tsui H.-C.T."/>
            <person name="Winkler M.E."/>
        </authorList>
    </citation>
    <scope>NUCLEOTIDE SEQUENCE</scope>
</reference>
<evidence type="ECO:0000256" key="4">
    <source>
        <dbReference type="ARBA" id="ARBA00023235"/>
    </source>
</evidence>
<gene>
    <name evidence="7" type="ORF">METZ01_LOCUS292204</name>
</gene>
<evidence type="ECO:0000259" key="6">
    <source>
        <dbReference type="PROSITE" id="PS50198"/>
    </source>
</evidence>
<dbReference type="PANTHER" id="PTHR10657:SF4">
    <property type="entry name" value="PEPTIDYL-PROLYL CIS-TRANS ISOMERASE-RELATED"/>
    <property type="match status" value="1"/>
</dbReference>
<feature type="domain" description="PpiC" evidence="6">
    <location>
        <begin position="170"/>
        <end position="277"/>
    </location>
</feature>
<feature type="compositionally biased region" description="Pro residues" evidence="5">
    <location>
        <begin position="34"/>
        <end position="62"/>
    </location>
</feature>
<dbReference type="Gene3D" id="3.10.50.40">
    <property type="match status" value="1"/>
</dbReference>
<dbReference type="GO" id="GO:0005634">
    <property type="term" value="C:nucleus"/>
    <property type="evidence" value="ECO:0007669"/>
    <property type="project" value="TreeGrafter"/>
</dbReference>
<dbReference type="GO" id="GO:0005829">
    <property type="term" value="C:cytosol"/>
    <property type="evidence" value="ECO:0007669"/>
    <property type="project" value="TreeGrafter"/>
</dbReference>
<dbReference type="PROSITE" id="PS50198">
    <property type="entry name" value="PPIC_PPIASE_2"/>
    <property type="match status" value="1"/>
</dbReference>